<dbReference type="GO" id="GO:0006352">
    <property type="term" value="P:DNA-templated transcription initiation"/>
    <property type="evidence" value="ECO:0007669"/>
    <property type="project" value="InterPro"/>
</dbReference>
<protein>
    <submittedName>
        <fullName evidence="7">RNA polymerase, sigma-24 subunit, ECF subfamily</fullName>
    </submittedName>
</protein>
<name>F9ZZ94_METMM</name>
<dbReference type="InterPro" id="IPR013249">
    <property type="entry name" value="RNA_pol_sigma70_r4_t2"/>
</dbReference>
<dbReference type="PANTHER" id="PTHR43133">
    <property type="entry name" value="RNA POLYMERASE ECF-TYPE SIGMA FACTO"/>
    <property type="match status" value="1"/>
</dbReference>
<evidence type="ECO:0000256" key="3">
    <source>
        <dbReference type="ARBA" id="ARBA00023082"/>
    </source>
</evidence>
<evidence type="ECO:0000313" key="7">
    <source>
        <dbReference type="EMBL" id="AEG01120.1"/>
    </source>
</evidence>
<reference evidence="7 8" key="1">
    <citation type="journal article" date="2011" name="J. Bacteriol.">
        <title>Complete Genome Sequence of the Aerobic Marine Methanotroph Methylomonas methanica MC09.</title>
        <authorList>
            <person name="Boden R."/>
            <person name="Cunliffe M."/>
            <person name="Scanlan J."/>
            <person name="Moussard H."/>
            <person name="Kits K.D."/>
            <person name="Klotz M.G."/>
            <person name="Jetten M.S."/>
            <person name="Vuilleumier S."/>
            <person name="Han J."/>
            <person name="Peters L."/>
            <person name="Mikhailova N."/>
            <person name="Teshima H."/>
            <person name="Tapia R."/>
            <person name="Kyrpides N."/>
            <person name="Ivanova N."/>
            <person name="Pagani I."/>
            <person name="Cheng J.F."/>
            <person name="Goodwin L."/>
            <person name="Han C."/>
            <person name="Hauser L."/>
            <person name="Land M.L."/>
            <person name="Lapidus A."/>
            <person name="Lucas S."/>
            <person name="Pitluck S."/>
            <person name="Woyke T."/>
            <person name="Stein L."/>
            <person name="Murrell J.C."/>
        </authorList>
    </citation>
    <scope>NUCLEOTIDE SEQUENCE [LARGE SCALE GENOMIC DNA]</scope>
    <source>
        <strain evidence="7 8">MC09</strain>
    </source>
</reference>
<sequence>MTTELVSNQVLTQLYREHHSWLLGWLAKRVQCRLQAEDHAHDAFMRVIASKQIDEIQEPRAFLTTIAKGLLINHWRKAAIEQAYLDRIAAYPEALIPSPEENAIILATLQEIDQLLDQLPAKVRKAFLMSQLDGLTYIEIGRQLDVTDRMVKKYMARAMLHLLTTAC</sequence>
<dbReference type="eggNOG" id="COG1595">
    <property type="taxonomic scope" value="Bacteria"/>
</dbReference>
<reference evidence="8" key="3">
    <citation type="submission" date="2011-05" db="EMBL/GenBank/DDBJ databases">
        <title>Complete sequence of Methylomonas methanica MC09.</title>
        <authorList>
            <consortium name="US DOE Joint Genome Institute"/>
            <person name="Lucas S."/>
            <person name="Han J."/>
            <person name="Lapidus A."/>
            <person name="Cheng J.-F."/>
            <person name="Goodwin L."/>
            <person name="Pitluck S."/>
            <person name="Peters L."/>
            <person name="Mikhailova N."/>
            <person name="Teshima H."/>
            <person name="Han C."/>
            <person name="Tapia R."/>
            <person name="Land M."/>
            <person name="Hauser L."/>
            <person name="Kyrpides N."/>
            <person name="Ivanova N."/>
            <person name="Pagani I."/>
            <person name="Stein L."/>
            <person name="Woyke T."/>
        </authorList>
    </citation>
    <scope>NUCLEOTIDE SEQUENCE [LARGE SCALE GENOMIC DNA]</scope>
    <source>
        <strain evidence="8">MC09</strain>
    </source>
</reference>
<keyword evidence="4" id="KW-0804">Transcription</keyword>
<keyword evidence="8" id="KW-1185">Reference proteome</keyword>
<evidence type="ECO:0000259" key="6">
    <source>
        <dbReference type="Pfam" id="PF08281"/>
    </source>
</evidence>
<dbReference type="NCBIfam" id="NF008889">
    <property type="entry name" value="PRK11924.1-1"/>
    <property type="match status" value="1"/>
</dbReference>
<dbReference type="Pfam" id="PF08281">
    <property type="entry name" value="Sigma70_r4_2"/>
    <property type="match status" value="1"/>
</dbReference>
<comment type="similarity">
    <text evidence="1">Belongs to the sigma-70 factor family. ECF subfamily.</text>
</comment>
<evidence type="ECO:0000256" key="1">
    <source>
        <dbReference type="ARBA" id="ARBA00010641"/>
    </source>
</evidence>
<gene>
    <name evidence="7" type="ordered locus">Metme_2737</name>
</gene>
<dbReference type="SUPFAM" id="SSF88659">
    <property type="entry name" value="Sigma3 and sigma4 domains of RNA polymerase sigma factors"/>
    <property type="match status" value="1"/>
</dbReference>
<dbReference type="OrthoDB" id="9797134at2"/>
<dbReference type="InterPro" id="IPR039425">
    <property type="entry name" value="RNA_pol_sigma-70-like"/>
</dbReference>
<proteinExistence type="inferred from homology"/>
<feature type="domain" description="RNA polymerase sigma factor 70 region 4 type 2" evidence="6">
    <location>
        <begin position="110"/>
        <end position="162"/>
    </location>
</feature>
<dbReference type="Proteomes" id="UP000008888">
    <property type="component" value="Chromosome"/>
</dbReference>
<dbReference type="NCBIfam" id="TIGR02937">
    <property type="entry name" value="sigma70-ECF"/>
    <property type="match status" value="1"/>
</dbReference>
<keyword evidence="2" id="KW-0805">Transcription regulation</keyword>
<evidence type="ECO:0000259" key="5">
    <source>
        <dbReference type="Pfam" id="PF04542"/>
    </source>
</evidence>
<dbReference type="EMBL" id="CP002738">
    <property type="protein sequence ID" value="AEG01120.1"/>
    <property type="molecule type" value="Genomic_DNA"/>
</dbReference>
<dbReference type="Gene3D" id="1.10.1740.10">
    <property type="match status" value="1"/>
</dbReference>
<dbReference type="InterPro" id="IPR013325">
    <property type="entry name" value="RNA_pol_sigma_r2"/>
</dbReference>
<dbReference type="InterPro" id="IPR007627">
    <property type="entry name" value="RNA_pol_sigma70_r2"/>
</dbReference>
<dbReference type="InterPro" id="IPR036388">
    <property type="entry name" value="WH-like_DNA-bd_sf"/>
</dbReference>
<dbReference type="InterPro" id="IPR014284">
    <property type="entry name" value="RNA_pol_sigma-70_dom"/>
</dbReference>
<dbReference type="HOGENOM" id="CLU_047691_12_1_6"/>
<dbReference type="KEGG" id="mmt:Metme_2737"/>
<dbReference type="STRING" id="857087.Metme_2737"/>
<dbReference type="RefSeq" id="WP_013819355.1">
    <property type="nucleotide sequence ID" value="NC_015572.1"/>
</dbReference>
<reference key="2">
    <citation type="submission" date="2011-05" db="EMBL/GenBank/DDBJ databases">
        <title>Complete genome sequence of the aerobic marine methanotroph Methylomonas methanica MC09.</title>
        <authorList>
            <person name="Boden R."/>
            <person name="Cunliffe M."/>
            <person name="Scanlan J."/>
            <person name="Moussard H."/>
            <person name="Kits K.D."/>
            <person name="Klotz M."/>
            <person name="Jetten M."/>
            <person name="Vuilleumier S."/>
            <person name="Han J."/>
            <person name="Peters L."/>
            <person name="Mikhailova N."/>
            <person name="Teshima H."/>
            <person name="Tapia R."/>
            <person name="Kyrpides N."/>
            <person name="Ivanova N."/>
            <person name="Pagani I."/>
            <person name="Cheng J.-F."/>
            <person name="Goodwin L."/>
            <person name="Han C."/>
            <person name="Hauser L."/>
            <person name="Land M."/>
            <person name="Lapidus A."/>
            <person name="Lucas S."/>
            <person name="Pitluck S."/>
            <person name="Woyke T."/>
            <person name="Stein L.Y."/>
            <person name="Murrell C."/>
        </authorList>
    </citation>
    <scope>NUCLEOTIDE SEQUENCE</scope>
    <source>
        <strain>MC09</strain>
    </source>
</reference>
<evidence type="ECO:0000313" key="8">
    <source>
        <dbReference type="Proteomes" id="UP000008888"/>
    </source>
</evidence>
<evidence type="ECO:0000256" key="4">
    <source>
        <dbReference type="ARBA" id="ARBA00023163"/>
    </source>
</evidence>
<feature type="domain" description="RNA polymerase sigma-70 region 2" evidence="5">
    <location>
        <begin position="14"/>
        <end position="78"/>
    </location>
</feature>
<dbReference type="SUPFAM" id="SSF88946">
    <property type="entry name" value="Sigma2 domain of RNA polymerase sigma factors"/>
    <property type="match status" value="1"/>
</dbReference>
<dbReference type="AlphaFoldDB" id="F9ZZ94"/>
<dbReference type="Pfam" id="PF04542">
    <property type="entry name" value="Sigma70_r2"/>
    <property type="match status" value="1"/>
</dbReference>
<dbReference type="InterPro" id="IPR013324">
    <property type="entry name" value="RNA_pol_sigma_r3/r4-like"/>
</dbReference>
<accession>F9ZZ94</accession>
<dbReference type="GO" id="GO:0016987">
    <property type="term" value="F:sigma factor activity"/>
    <property type="evidence" value="ECO:0007669"/>
    <property type="project" value="UniProtKB-KW"/>
</dbReference>
<organism evidence="7 8">
    <name type="scientific">Methylomonas methanica (strain DSM 25384 / MC09)</name>
    <dbReference type="NCBI Taxonomy" id="857087"/>
    <lineage>
        <taxon>Bacteria</taxon>
        <taxon>Pseudomonadati</taxon>
        <taxon>Pseudomonadota</taxon>
        <taxon>Gammaproteobacteria</taxon>
        <taxon>Methylococcales</taxon>
        <taxon>Methylococcaceae</taxon>
        <taxon>Methylomonas</taxon>
    </lineage>
</organism>
<dbReference type="GO" id="GO:0003677">
    <property type="term" value="F:DNA binding"/>
    <property type="evidence" value="ECO:0007669"/>
    <property type="project" value="InterPro"/>
</dbReference>
<dbReference type="Gene3D" id="1.10.10.10">
    <property type="entry name" value="Winged helix-like DNA-binding domain superfamily/Winged helix DNA-binding domain"/>
    <property type="match status" value="1"/>
</dbReference>
<dbReference type="CDD" id="cd06171">
    <property type="entry name" value="Sigma70_r4"/>
    <property type="match status" value="1"/>
</dbReference>
<evidence type="ECO:0000256" key="2">
    <source>
        <dbReference type="ARBA" id="ARBA00023015"/>
    </source>
</evidence>
<dbReference type="PANTHER" id="PTHR43133:SF63">
    <property type="entry name" value="RNA POLYMERASE SIGMA FACTOR FECI-RELATED"/>
    <property type="match status" value="1"/>
</dbReference>
<keyword evidence="3" id="KW-0731">Sigma factor</keyword>